<name>A0A2M7IN38_9BACT</name>
<reference evidence="2" key="1">
    <citation type="submission" date="2017-09" db="EMBL/GenBank/DDBJ databases">
        <title>Depth-based differentiation of microbial function through sediment-hosted aquifers and enrichment of novel symbionts in the deep terrestrial subsurface.</title>
        <authorList>
            <person name="Probst A.J."/>
            <person name="Ladd B."/>
            <person name="Jarett J.K."/>
            <person name="Geller-Mcgrath D.E."/>
            <person name="Sieber C.M.K."/>
            <person name="Emerson J.B."/>
            <person name="Anantharaman K."/>
            <person name="Thomas B.C."/>
            <person name="Malmstrom R."/>
            <person name="Stieglmeier M."/>
            <person name="Klingl A."/>
            <person name="Woyke T."/>
            <person name="Ryan C.M."/>
            <person name="Banfield J.F."/>
        </authorList>
    </citation>
    <scope>NUCLEOTIDE SEQUENCE [LARGE SCALE GENOMIC DNA]</scope>
</reference>
<protein>
    <recommendedName>
        <fullName evidence="3">Bacterial spore germination immunoglobulin-like domain-containing protein</fullName>
    </recommendedName>
</protein>
<evidence type="ECO:0008006" key="3">
    <source>
        <dbReference type="Google" id="ProtNLM"/>
    </source>
</evidence>
<gene>
    <name evidence="1" type="ORF">COZ82_03200</name>
</gene>
<dbReference type="Proteomes" id="UP000230837">
    <property type="component" value="Unassembled WGS sequence"/>
</dbReference>
<accession>A0A2M7IN38</accession>
<proteinExistence type="predicted"/>
<evidence type="ECO:0000313" key="2">
    <source>
        <dbReference type="Proteomes" id="UP000230837"/>
    </source>
</evidence>
<comment type="caution">
    <text evidence="1">The sequence shown here is derived from an EMBL/GenBank/DDBJ whole genome shotgun (WGS) entry which is preliminary data.</text>
</comment>
<sequence>GSFPIVLTNWDGLIIAEGHATALGDWMTTDFVPFTAMLEFTSPYPDGGQEFMKRGALILQKDNPSGLSENDDALEISIRFAP</sequence>
<organism evidence="1 2">
    <name type="scientific">Candidatus Kaiserbacteria bacterium CG_4_8_14_3_um_filter_38_9</name>
    <dbReference type="NCBI Taxonomy" id="1974599"/>
    <lineage>
        <taxon>Bacteria</taxon>
        <taxon>Candidatus Kaiseribacteriota</taxon>
    </lineage>
</organism>
<dbReference type="EMBL" id="PFHR01000170">
    <property type="protein sequence ID" value="PIW96766.1"/>
    <property type="molecule type" value="Genomic_DNA"/>
</dbReference>
<evidence type="ECO:0000313" key="1">
    <source>
        <dbReference type="EMBL" id="PIW96766.1"/>
    </source>
</evidence>
<feature type="non-terminal residue" evidence="1">
    <location>
        <position position="1"/>
    </location>
</feature>
<dbReference type="AlphaFoldDB" id="A0A2M7IN38"/>